<evidence type="ECO:0000313" key="2">
    <source>
        <dbReference type="EMBL" id="QYX32136.1"/>
    </source>
</evidence>
<protein>
    <recommendedName>
        <fullName evidence="1">GUN4-like domain-containing protein</fullName>
    </recommendedName>
</protein>
<dbReference type="InterPro" id="IPR008629">
    <property type="entry name" value="GUN4-like"/>
</dbReference>
<dbReference type="SUPFAM" id="SSF140869">
    <property type="entry name" value="GUN4-like"/>
    <property type="match status" value="1"/>
</dbReference>
<feature type="domain" description="GUN4-like" evidence="1">
    <location>
        <begin position="6"/>
        <end position="85"/>
    </location>
</feature>
<accession>A0ABX8X0B3</accession>
<dbReference type="RefSeq" id="WP_220610085.1">
    <property type="nucleotide sequence ID" value="NZ_CP080598.1"/>
</dbReference>
<reference evidence="2 3" key="1">
    <citation type="journal article" date="2022" name="J. Am. Chem. Soc.">
        <title>Biosynthesis of Guanitoxin Enables Global Environmental Detection in Freshwater Cyanobacteria.</title>
        <authorList>
            <person name="Lima S.T."/>
            <person name="Fallon T.R."/>
            <person name="Cordoza J.L."/>
            <person name="Chekan J.R."/>
            <person name="Delbaje E."/>
            <person name="Hopiavuori A.R."/>
            <person name="Alvarenga D.O."/>
            <person name="Wood S.M."/>
            <person name="Luhavaya H."/>
            <person name="Baumgartner J.T."/>
            <person name="Dorr F.A."/>
            <person name="Etchegaray A."/>
            <person name="Pinto E."/>
            <person name="McKinnie S.M.K."/>
            <person name="Fiore M.F."/>
            <person name="Moore B.S."/>
        </authorList>
    </citation>
    <scope>NUCLEOTIDE SEQUENCE [LARGE SCALE GENOMIC DNA]</scope>
    <source>
        <strain evidence="2 3">ITEP-024</strain>
    </source>
</reference>
<keyword evidence="3" id="KW-1185">Reference proteome</keyword>
<sequence>MDYDKDYERISKPILYIVSELWDQSTKGKYGFKVQSEILLKHDEKSMPVVVGWYKKDPIFGTYDEPVLPAEFQFAHSGPDGFFPSYWVCISTLIKYNPTRKTVREFVGFKQRQLLMRVNKIYDFVSKHEIEPYMDSLSNLQDYFQSLKDE</sequence>
<dbReference type="Pfam" id="PF05419">
    <property type="entry name" value="GUN4"/>
    <property type="match status" value="1"/>
</dbReference>
<evidence type="ECO:0000313" key="3">
    <source>
        <dbReference type="Proteomes" id="UP000826540"/>
    </source>
</evidence>
<proteinExistence type="predicted"/>
<dbReference type="InterPro" id="IPR037215">
    <property type="entry name" value="GUN4-like_sf"/>
</dbReference>
<dbReference type="EMBL" id="CP080598">
    <property type="protein sequence ID" value="QYX32136.1"/>
    <property type="molecule type" value="Genomic_DNA"/>
</dbReference>
<gene>
    <name evidence="2" type="ORF">K2F26_01510</name>
</gene>
<name>A0ABX8X0B3_9CYAN</name>
<dbReference type="Proteomes" id="UP000826540">
    <property type="component" value="Chromosome"/>
</dbReference>
<organism evidence="2 3">
    <name type="scientific">Sphaerospermopsis torques-reginae ITEP-024</name>
    <dbReference type="NCBI Taxonomy" id="984208"/>
    <lineage>
        <taxon>Bacteria</taxon>
        <taxon>Bacillati</taxon>
        <taxon>Cyanobacteriota</taxon>
        <taxon>Cyanophyceae</taxon>
        <taxon>Nostocales</taxon>
        <taxon>Aphanizomenonaceae</taxon>
        <taxon>Sphaerospermopsis</taxon>
        <taxon>Sphaerospermopsis torques-reginae</taxon>
    </lineage>
</organism>
<evidence type="ECO:0000259" key="1">
    <source>
        <dbReference type="Pfam" id="PF05419"/>
    </source>
</evidence>